<dbReference type="OrthoDB" id="5524123at2"/>
<evidence type="ECO:0000313" key="3">
    <source>
        <dbReference type="EMBL" id="ATB50787.1"/>
    </source>
</evidence>
<dbReference type="AlphaFoldDB" id="A0A250K4V8"/>
<accession>A0A250K4V8</accession>
<dbReference type="KEGG" id="mmas:MYMAC_006443"/>
<feature type="chain" id="PRO_5012083642" description="Lipoprotein" evidence="2">
    <location>
        <begin position="23"/>
        <end position="164"/>
    </location>
</feature>
<evidence type="ECO:0000256" key="2">
    <source>
        <dbReference type="SAM" id="SignalP"/>
    </source>
</evidence>
<keyword evidence="4" id="KW-1185">Reference proteome</keyword>
<feature type="compositionally biased region" description="Acidic residues" evidence="1">
    <location>
        <begin position="141"/>
        <end position="164"/>
    </location>
</feature>
<proteinExistence type="predicted"/>
<dbReference type="RefSeq" id="WP_013937609.1">
    <property type="nucleotide sequence ID" value="NZ_CP022203.1"/>
</dbReference>
<evidence type="ECO:0000313" key="4">
    <source>
        <dbReference type="Proteomes" id="UP000217343"/>
    </source>
</evidence>
<name>A0A250K4V8_9BACT</name>
<feature type="compositionally biased region" description="Polar residues" evidence="1">
    <location>
        <begin position="36"/>
        <end position="47"/>
    </location>
</feature>
<feature type="signal peptide" evidence="2">
    <location>
        <begin position="1"/>
        <end position="22"/>
    </location>
</feature>
<keyword evidence="2" id="KW-0732">Signal</keyword>
<sequence length="164" mass="16957">MKLPLMAAVAALAFWGCSSNSANTRADDRAIGGSGTETTAPGSVDTNSDWDDRSAGEAADVTDNERRDRQDAPTVYDGEATGGSGPGMGAGTSVTTPEGEKYDVQDGPLLGGQQSEEARKDGVGGSGNIQKEPVDGKSEVEELDADEVETQEVESSDVELDSNR</sequence>
<protein>
    <recommendedName>
        <fullName evidence="5">Lipoprotein</fullName>
    </recommendedName>
</protein>
<organism evidence="3 4">
    <name type="scientific">Corallococcus macrosporus DSM 14697</name>
    <dbReference type="NCBI Taxonomy" id="1189310"/>
    <lineage>
        <taxon>Bacteria</taxon>
        <taxon>Pseudomonadati</taxon>
        <taxon>Myxococcota</taxon>
        <taxon>Myxococcia</taxon>
        <taxon>Myxococcales</taxon>
        <taxon>Cystobacterineae</taxon>
        <taxon>Myxococcaceae</taxon>
        <taxon>Corallococcus</taxon>
    </lineage>
</organism>
<evidence type="ECO:0008006" key="5">
    <source>
        <dbReference type="Google" id="ProtNLM"/>
    </source>
</evidence>
<dbReference type="Proteomes" id="UP000217343">
    <property type="component" value="Chromosome"/>
</dbReference>
<feature type="compositionally biased region" description="Gly residues" evidence="1">
    <location>
        <begin position="80"/>
        <end position="90"/>
    </location>
</feature>
<reference evidence="3 4" key="1">
    <citation type="submission" date="2017-06" db="EMBL/GenBank/DDBJ databases">
        <title>Sequencing and comparative analysis of myxobacterial genomes.</title>
        <authorList>
            <person name="Rupp O."/>
            <person name="Goesmann A."/>
            <person name="Sogaard-Andersen L."/>
        </authorList>
    </citation>
    <scope>NUCLEOTIDE SEQUENCE [LARGE SCALE GENOMIC DNA]</scope>
    <source>
        <strain evidence="3 4">DSM 14697</strain>
    </source>
</reference>
<evidence type="ECO:0000256" key="1">
    <source>
        <dbReference type="SAM" id="MobiDB-lite"/>
    </source>
</evidence>
<gene>
    <name evidence="3" type="ORF">MYMAC_006443</name>
</gene>
<dbReference type="EMBL" id="CP022203">
    <property type="protein sequence ID" value="ATB50787.1"/>
    <property type="molecule type" value="Genomic_DNA"/>
</dbReference>
<feature type="region of interest" description="Disordered" evidence="1">
    <location>
        <begin position="19"/>
        <end position="164"/>
    </location>
</feature>